<evidence type="ECO:0000313" key="7">
    <source>
        <dbReference type="Proteomes" id="UP001501251"/>
    </source>
</evidence>
<dbReference type="Pfam" id="PF00550">
    <property type="entry name" value="PP-binding"/>
    <property type="match status" value="1"/>
</dbReference>
<dbReference type="InterPro" id="IPR042099">
    <property type="entry name" value="ANL_N_sf"/>
</dbReference>
<evidence type="ECO:0000313" key="6">
    <source>
        <dbReference type="EMBL" id="GAA4196073.1"/>
    </source>
</evidence>
<dbReference type="InterPro" id="IPR025110">
    <property type="entry name" value="AMP-bd_C"/>
</dbReference>
<organism evidence="6 7">
    <name type="scientific">Streptosporangium oxazolinicum</name>
    <dbReference type="NCBI Taxonomy" id="909287"/>
    <lineage>
        <taxon>Bacteria</taxon>
        <taxon>Bacillati</taxon>
        <taxon>Actinomycetota</taxon>
        <taxon>Actinomycetes</taxon>
        <taxon>Streptosporangiales</taxon>
        <taxon>Streptosporangiaceae</taxon>
        <taxon>Streptosporangium</taxon>
    </lineage>
</organism>
<evidence type="ECO:0000256" key="1">
    <source>
        <dbReference type="ARBA" id="ARBA00001957"/>
    </source>
</evidence>
<dbReference type="Gene3D" id="3.30.559.30">
    <property type="entry name" value="Nonribosomal peptide synthetase, condensation domain"/>
    <property type="match status" value="2"/>
</dbReference>
<dbReference type="PANTHER" id="PTHR45527">
    <property type="entry name" value="NONRIBOSOMAL PEPTIDE SYNTHETASE"/>
    <property type="match status" value="1"/>
</dbReference>
<keyword evidence="2" id="KW-0596">Phosphopantetheine</keyword>
<comment type="caution">
    <text evidence="6">The sequence shown here is derived from an EMBL/GenBank/DDBJ whole genome shotgun (WGS) entry which is preliminary data.</text>
</comment>
<dbReference type="InterPro" id="IPR036736">
    <property type="entry name" value="ACP-like_sf"/>
</dbReference>
<dbReference type="NCBIfam" id="TIGR01733">
    <property type="entry name" value="AA-adenyl-dom"/>
    <property type="match status" value="1"/>
</dbReference>
<accession>A0ABP8B1S7</accession>
<evidence type="ECO:0000259" key="5">
    <source>
        <dbReference type="PROSITE" id="PS50075"/>
    </source>
</evidence>
<dbReference type="SUPFAM" id="SSF52777">
    <property type="entry name" value="CoA-dependent acyltransferases"/>
    <property type="match status" value="4"/>
</dbReference>
<dbReference type="SMART" id="SM00823">
    <property type="entry name" value="PKS_PP"/>
    <property type="match status" value="1"/>
</dbReference>
<feature type="region of interest" description="Disordered" evidence="4">
    <location>
        <begin position="1001"/>
        <end position="1021"/>
    </location>
</feature>
<dbReference type="SUPFAM" id="SSF47336">
    <property type="entry name" value="ACP-like"/>
    <property type="match status" value="1"/>
</dbReference>
<dbReference type="Gene3D" id="3.30.300.30">
    <property type="match status" value="1"/>
</dbReference>
<comment type="cofactor">
    <cofactor evidence="1">
        <name>pantetheine 4'-phosphate</name>
        <dbReference type="ChEBI" id="CHEBI:47942"/>
    </cofactor>
</comment>
<dbReference type="PROSITE" id="PS00455">
    <property type="entry name" value="AMP_BINDING"/>
    <property type="match status" value="1"/>
</dbReference>
<feature type="region of interest" description="Disordered" evidence="4">
    <location>
        <begin position="604"/>
        <end position="629"/>
    </location>
</feature>
<dbReference type="SUPFAM" id="SSF56801">
    <property type="entry name" value="Acetyl-CoA synthetase-like"/>
    <property type="match status" value="1"/>
</dbReference>
<dbReference type="Gene3D" id="3.30.559.10">
    <property type="entry name" value="Chloramphenicol acetyltransferase-like domain"/>
    <property type="match status" value="2"/>
</dbReference>
<dbReference type="Gene3D" id="3.40.50.12780">
    <property type="entry name" value="N-terminal domain of ligase-like"/>
    <property type="match status" value="1"/>
</dbReference>
<dbReference type="InterPro" id="IPR001242">
    <property type="entry name" value="Condensation_dom"/>
</dbReference>
<dbReference type="PANTHER" id="PTHR45527:SF1">
    <property type="entry name" value="FATTY ACID SYNTHASE"/>
    <property type="match status" value="1"/>
</dbReference>
<name>A0ABP8B1S7_9ACTN</name>
<keyword evidence="3" id="KW-0597">Phosphoprotein</keyword>
<feature type="compositionally biased region" description="Gly residues" evidence="4">
    <location>
        <begin position="616"/>
        <end position="628"/>
    </location>
</feature>
<dbReference type="EMBL" id="BAABAQ010000007">
    <property type="protein sequence ID" value="GAA4196073.1"/>
    <property type="molecule type" value="Genomic_DNA"/>
</dbReference>
<feature type="domain" description="Carrier" evidence="5">
    <location>
        <begin position="1019"/>
        <end position="1093"/>
    </location>
</feature>
<dbReference type="InterPro" id="IPR010071">
    <property type="entry name" value="AA_adenyl_dom"/>
</dbReference>
<sequence>MTGAPVRAPLTPAQLGLWFGEQWERAALADGGAALYHINASLRVRGPLDADALHRALAALLERHPVLRGRVVAGERPFLEDTGPVVLAMPVVDFSHSPHTAPEMARARLAHEVDRPFDLSRGPLLRTALLRLSADDHVLVLVAHHLVCDGLSLRVLYRDLGLLYRALSGGTEAGLPAAASWFGRDTTVPPGREEALRHWEEMLRDAPEVIDLPADRPRPEGGGSAGGALRRTIPPGLWRRLVAACARWRVTPYMVVLAAYAVLLARLTGQRDLVIGSPSSGRASMDDVDTVGMFVTTVPLRLRVGAGDTVRDLLDQVRARVLETMRHGGVGFEELVDRLRVPRSTAYAPLVQVVCGLDQLDAITPGFGAGLAAERMPTPCANAKFELGLGVEVTAGGVVADWEYRTDLFDESTVAALAGAYLALLESFVAGGDGNGDGGLVRDLDAGGSGSLLSGPVGAEGPILPTRVPVPVQISERAALCPGAVAARTCQGVEVTYRELDRRARSLAARIRAAGAGPDDTVLLALPRGVGWAVAVLGTWYAGAAVVPLDLSLPDRRLRAMAEAAGVRLGLAESAEAAKEVARRLALDADLTWLDLDGITADTDEADTEDTSAGEAGTGEAGTGGAEAGGVETRGAGAGAPATLLNALAYVLFTSGSTGLPKPVAVGHDALAFYASIFAERLAITADDVFLQFAALTFDVCFEETVPVWCVGGGVLLLEDNRIAPVDLERVLADGGGTLADFTSSYWAEWARDLERRPRPLPPALRTVVIGAEAGYVADLKRWAERTDVPVVNAYGLTETLITSITHTGSVSDGGLGPVVPIGLPMRGMRAYVLDAEMWPVAPGLAGELYVAGPCLARGYPGLPAATARRFVPDPFGGEPGARMYRTGDRARVDADGVLRFVGRVDGQVKVRGHRVELREVEVAVAAHPDVEEVVARAVRTEGSHEVVAYVVARPGGTLDTGDLRRFLVERIPGYQVPAHLVELTGLPRTAGGKLVPSALPEPIRGREPAEGGPAPTDVPTDDGQAALLRIWWKVLGREDISADDNFFAVGGTSISSIRVVSLARAAGMPFTARDVFAHQTVRELAGALGATWTPREGEPPTAEAGPVPRGFRLPETAHLGIDGASRPALLAGLLDAERIEPAGPMQRWGLNRLRHRPRPGMYRVYEAFDVSGTDIDVDLLVLAWNALVEHHPALRTSLRTHDGRDLQVVHRNAALRVRREDLGGLGTDEAVLAVNRHLGVLRSTPADPLRRCQVELTVFDRGPGAACLVWDYSYLNLDGWSFPALLRDLFDLHDGFRAGEPVTLATRPEPGVIARWWQERDDAAARSYWTGRLAGAPRGLVAAGLGPGSAGGESHADQRVWLPAERTAPLNRRAAEAGLTLHTLVQGAYAIALGHALGTGDLVFGTVVSGRADAVGGAEDIVGCLNNRLPSRVVVDRAARCRDWLRGLQDNHAEAAGFEYVSPLDVQRWCGIDDADRLYDSEIVVENFPFDGRLQSRLAGWNPIANGAPGDETLRLVVWPDPALLLKVSYYREQVSDERAVELLHHVRRVLDALADGLDRPVADLLSLTRPPH</sequence>
<evidence type="ECO:0000256" key="3">
    <source>
        <dbReference type="ARBA" id="ARBA00022553"/>
    </source>
</evidence>
<dbReference type="Pfam" id="PF00501">
    <property type="entry name" value="AMP-binding"/>
    <property type="match status" value="1"/>
</dbReference>
<keyword evidence="7" id="KW-1185">Reference proteome</keyword>
<dbReference type="CDD" id="cd05930">
    <property type="entry name" value="A_NRPS"/>
    <property type="match status" value="1"/>
</dbReference>
<dbReference type="InterPro" id="IPR020845">
    <property type="entry name" value="AMP-binding_CS"/>
</dbReference>
<protein>
    <recommendedName>
        <fullName evidence="5">Carrier domain-containing protein</fullName>
    </recommendedName>
</protein>
<evidence type="ECO:0000256" key="2">
    <source>
        <dbReference type="ARBA" id="ARBA00022450"/>
    </source>
</evidence>
<dbReference type="Pfam" id="PF00668">
    <property type="entry name" value="Condensation"/>
    <property type="match status" value="2"/>
</dbReference>
<dbReference type="Proteomes" id="UP001501251">
    <property type="component" value="Unassembled WGS sequence"/>
</dbReference>
<dbReference type="InterPro" id="IPR045851">
    <property type="entry name" value="AMP-bd_C_sf"/>
</dbReference>
<reference evidence="7" key="1">
    <citation type="journal article" date="2019" name="Int. J. Syst. Evol. Microbiol.">
        <title>The Global Catalogue of Microorganisms (GCM) 10K type strain sequencing project: providing services to taxonomists for standard genome sequencing and annotation.</title>
        <authorList>
            <consortium name="The Broad Institute Genomics Platform"/>
            <consortium name="The Broad Institute Genome Sequencing Center for Infectious Disease"/>
            <person name="Wu L."/>
            <person name="Ma J."/>
        </authorList>
    </citation>
    <scope>NUCLEOTIDE SEQUENCE [LARGE SCALE GENOMIC DNA]</scope>
    <source>
        <strain evidence="7">JCM 17388</strain>
    </source>
</reference>
<dbReference type="InterPro" id="IPR009081">
    <property type="entry name" value="PP-bd_ACP"/>
</dbReference>
<dbReference type="InterPro" id="IPR000873">
    <property type="entry name" value="AMP-dep_synth/lig_dom"/>
</dbReference>
<dbReference type="CDD" id="cd19531">
    <property type="entry name" value="LCL_NRPS-like"/>
    <property type="match status" value="1"/>
</dbReference>
<dbReference type="PROSITE" id="PS50075">
    <property type="entry name" value="CARRIER"/>
    <property type="match status" value="1"/>
</dbReference>
<proteinExistence type="predicted"/>
<gene>
    <name evidence="6" type="ORF">GCM10022252_42860</name>
</gene>
<dbReference type="InterPro" id="IPR020806">
    <property type="entry name" value="PKS_PP-bd"/>
</dbReference>
<dbReference type="InterPro" id="IPR023213">
    <property type="entry name" value="CAT-like_dom_sf"/>
</dbReference>
<dbReference type="RefSeq" id="WP_344919750.1">
    <property type="nucleotide sequence ID" value="NZ_BAABAQ010000007.1"/>
</dbReference>
<dbReference type="Gene3D" id="1.10.1200.10">
    <property type="entry name" value="ACP-like"/>
    <property type="match status" value="1"/>
</dbReference>
<evidence type="ECO:0000256" key="4">
    <source>
        <dbReference type="SAM" id="MobiDB-lite"/>
    </source>
</evidence>
<dbReference type="Pfam" id="PF13193">
    <property type="entry name" value="AMP-binding_C"/>
    <property type="match status" value="1"/>
</dbReference>